<name>A0A351U4I7_9BACT</name>
<feature type="region of interest" description="Disordered" evidence="1">
    <location>
        <begin position="99"/>
        <end position="127"/>
    </location>
</feature>
<evidence type="ECO:0000313" key="2">
    <source>
        <dbReference type="EMBL" id="NLW35810.1"/>
    </source>
</evidence>
<proteinExistence type="predicted"/>
<comment type="caution">
    <text evidence="2">The sequence shown here is derived from an EMBL/GenBank/DDBJ whole genome shotgun (WGS) entry which is preliminary data.</text>
</comment>
<accession>A0A351U4I7</accession>
<evidence type="ECO:0000256" key="1">
    <source>
        <dbReference type="SAM" id="MobiDB-lite"/>
    </source>
</evidence>
<reference evidence="2" key="1">
    <citation type="journal article" date="2020" name="Biotechnol. Biofuels">
        <title>New insights from the biogas microbiome by comprehensive genome-resolved metagenomics of nearly 1600 species originating from multiple anaerobic digesters.</title>
        <authorList>
            <person name="Campanaro S."/>
            <person name="Treu L."/>
            <person name="Rodriguez-R L.M."/>
            <person name="Kovalovszki A."/>
            <person name="Ziels R.M."/>
            <person name="Maus I."/>
            <person name="Zhu X."/>
            <person name="Kougias P.G."/>
            <person name="Basile A."/>
            <person name="Luo G."/>
            <person name="Schluter A."/>
            <person name="Konstantinidis K.T."/>
            <person name="Angelidaki I."/>
        </authorList>
    </citation>
    <scope>NUCLEOTIDE SEQUENCE</scope>
    <source>
        <strain evidence="2">AS06rmzACSIP_7</strain>
    </source>
</reference>
<sequence>MFVRSTGLGRTLLRGRIARIVTTNIVPSTLEPPANGTKEPMRLLMEMEIQHPVHWTVRAFVDPPDLREMIKHVITNPGLILNGIKFLFMKGPKYEDLPETHAAAPAAGPSKGGPAPIPKGPAPIPSK</sequence>
<feature type="compositionally biased region" description="Pro residues" evidence="1">
    <location>
        <begin position="115"/>
        <end position="127"/>
    </location>
</feature>
<dbReference type="AlphaFoldDB" id="A0A351U4I7"/>
<protein>
    <submittedName>
        <fullName evidence="2">Uncharacterized protein</fullName>
    </submittedName>
</protein>
<dbReference type="STRING" id="909663.GCA_000512235_02884"/>
<feature type="compositionally biased region" description="Low complexity" evidence="1">
    <location>
        <begin position="102"/>
        <end position="114"/>
    </location>
</feature>
<organism evidence="2 3">
    <name type="scientific">Syntrophorhabdus aromaticivorans</name>
    <dbReference type="NCBI Taxonomy" id="328301"/>
    <lineage>
        <taxon>Bacteria</taxon>
        <taxon>Pseudomonadati</taxon>
        <taxon>Thermodesulfobacteriota</taxon>
        <taxon>Syntrophorhabdia</taxon>
        <taxon>Syntrophorhabdales</taxon>
        <taxon>Syntrophorhabdaceae</taxon>
        <taxon>Syntrophorhabdus</taxon>
    </lineage>
</organism>
<evidence type="ECO:0000313" key="3">
    <source>
        <dbReference type="Proteomes" id="UP000777265"/>
    </source>
</evidence>
<gene>
    <name evidence="2" type="ORF">GXY80_10065</name>
</gene>
<dbReference type="Proteomes" id="UP000777265">
    <property type="component" value="Unassembled WGS sequence"/>
</dbReference>
<dbReference type="EMBL" id="JAAYEE010000173">
    <property type="protein sequence ID" value="NLW35810.1"/>
    <property type="molecule type" value="Genomic_DNA"/>
</dbReference>
<reference evidence="2" key="2">
    <citation type="submission" date="2020-01" db="EMBL/GenBank/DDBJ databases">
        <authorList>
            <person name="Campanaro S."/>
        </authorList>
    </citation>
    <scope>NUCLEOTIDE SEQUENCE</scope>
    <source>
        <strain evidence="2">AS06rmzACSIP_7</strain>
    </source>
</reference>